<keyword evidence="2" id="KW-1185">Reference proteome</keyword>
<dbReference type="EMBL" id="KL993115">
    <property type="protein sequence ID" value="KFK22046.1"/>
    <property type="molecule type" value="Genomic_DNA"/>
</dbReference>
<reference evidence="2" key="1">
    <citation type="journal article" date="2015" name="Nat. Plants">
        <title>Genome expansion of Arabis alpina linked with retrotransposition and reduced symmetric DNA methylation.</title>
        <authorList>
            <person name="Willing E.M."/>
            <person name="Rawat V."/>
            <person name="Mandakova T."/>
            <person name="Maumus F."/>
            <person name="James G.V."/>
            <person name="Nordstroem K.J."/>
            <person name="Becker C."/>
            <person name="Warthmann N."/>
            <person name="Chica C."/>
            <person name="Szarzynska B."/>
            <person name="Zytnicki M."/>
            <person name="Albani M.C."/>
            <person name="Kiefer C."/>
            <person name="Bergonzi S."/>
            <person name="Castaings L."/>
            <person name="Mateos J.L."/>
            <person name="Berns M.C."/>
            <person name="Bujdoso N."/>
            <person name="Piofczyk T."/>
            <person name="de Lorenzo L."/>
            <person name="Barrero-Sicilia C."/>
            <person name="Mateos I."/>
            <person name="Piednoel M."/>
            <person name="Hagmann J."/>
            <person name="Chen-Min-Tao R."/>
            <person name="Iglesias-Fernandez R."/>
            <person name="Schuster S.C."/>
            <person name="Alonso-Blanco C."/>
            <person name="Roudier F."/>
            <person name="Carbonero P."/>
            <person name="Paz-Ares J."/>
            <person name="Davis S.J."/>
            <person name="Pecinka A."/>
            <person name="Quesneville H."/>
            <person name="Colot V."/>
            <person name="Lysak M.A."/>
            <person name="Weigel D."/>
            <person name="Coupland G."/>
            <person name="Schneeberger K."/>
        </authorList>
    </citation>
    <scope>NUCLEOTIDE SEQUENCE [LARGE SCALE GENOMIC DNA]</scope>
    <source>
        <strain evidence="2">cv. Pajares</strain>
    </source>
</reference>
<dbReference type="Proteomes" id="UP000029120">
    <property type="component" value="Unassembled WGS sequence"/>
</dbReference>
<proteinExistence type="predicted"/>
<organism evidence="1 2">
    <name type="scientific">Arabis alpina</name>
    <name type="common">Alpine rock-cress</name>
    <dbReference type="NCBI Taxonomy" id="50452"/>
    <lineage>
        <taxon>Eukaryota</taxon>
        <taxon>Viridiplantae</taxon>
        <taxon>Streptophyta</taxon>
        <taxon>Embryophyta</taxon>
        <taxon>Tracheophyta</taxon>
        <taxon>Spermatophyta</taxon>
        <taxon>Magnoliopsida</taxon>
        <taxon>eudicotyledons</taxon>
        <taxon>Gunneridae</taxon>
        <taxon>Pentapetalae</taxon>
        <taxon>rosids</taxon>
        <taxon>malvids</taxon>
        <taxon>Brassicales</taxon>
        <taxon>Brassicaceae</taxon>
        <taxon>Arabideae</taxon>
        <taxon>Arabis</taxon>
    </lineage>
</organism>
<gene>
    <name evidence="1" type="ORF">AALP_AAs46347U000200</name>
</gene>
<evidence type="ECO:0000313" key="2">
    <source>
        <dbReference type="Proteomes" id="UP000029120"/>
    </source>
</evidence>
<dbReference type="AlphaFoldDB" id="A0A087FWP4"/>
<name>A0A087FWP4_ARAAL</name>
<sequence>MVILPTHCYFLLLWRQMNRPKSLVFVGFRVYGK</sequence>
<accession>A0A087FWP4</accession>
<evidence type="ECO:0000313" key="1">
    <source>
        <dbReference type="EMBL" id="KFK22046.1"/>
    </source>
</evidence>
<dbReference type="Gramene" id="KFK22046">
    <property type="protein sequence ID" value="KFK22046"/>
    <property type="gene ID" value="AALP_AAs46347U000200"/>
</dbReference>
<protein>
    <submittedName>
        <fullName evidence="1">Uncharacterized protein</fullName>
    </submittedName>
</protein>